<accession>A0ACC1HSI8</accession>
<reference evidence="1" key="1">
    <citation type="submission" date="2022-06" db="EMBL/GenBank/DDBJ databases">
        <title>Phylogenomic reconstructions and comparative analyses of Kickxellomycotina fungi.</title>
        <authorList>
            <person name="Reynolds N.K."/>
            <person name="Stajich J.E."/>
            <person name="Barry K."/>
            <person name="Grigoriev I.V."/>
            <person name="Crous P."/>
            <person name="Smith M.E."/>
        </authorList>
    </citation>
    <scope>NUCLEOTIDE SEQUENCE</scope>
    <source>
        <strain evidence="1">RSA 2271</strain>
    </source>
</reference>
<sequence>MGLSTVAAKKRAPTASLPKKAGTTRGPIAGTRQKALPLLKRRHNDSLRDQVDDDDDNEAIPQLSLDMPSESEGEGLASSDDDDGSGQDFDNLLKKMAEDQGVGLDSDDAYGNESDDRDDDGYIEGDSLDEESDNDDSYEELDDSEDTDEEYEGQDAVSEKTDVASDAEHGYLTKHSFNQDIEAWKKERRELSAIEPVYDSDTSTEETQNTTGNVPIEWYADYPHIGYDIDGKKVLKPLTKDELDKFLSNADDPDSFRTVRDELHQREVRLTDEEVEIIKRIQAGQFPDAEYNPYEPTVEWFTSQKMVTPLTGAPEPKSRFIPSKWEHKMVMKLVRAIRKNKLVKKPPPEKPLFYDIWADAKEDEVVERSRLPAPKMRLPDNSESYNPPREYLLSAEEEKEWLETDPDDRKRNYLPRAYPSLRQVPAYDRFIQERFQRMLDLYVAPRVEKKRVDVDMQSLIPKLPDPRDLMPFPTAQAQVYLGHEGRVRGISVDPSGLWLLSCSDDKTVRLWEVVTGRCAQIWRFDDVVQSVEWNPDKDLCMFLAAAGSSVYAVVPRGLCDEDRQTITEQLIKGGFGNTDKEAAEAKATTASWDAPATSQVDEGIQLVLRLDGAVKELTWHRRGNYFSTMHKTGSSTVVMIHQLSKHQSQVPFRKLKGIVQRTQFHTTKPWFIVVTQRYVRIYNLMQQELVKTLDPSAKWISSVDVHPQGDNIIVGTYDKKVVWFDLDLSTKPYKSIRYHSQAVRQVHYSRRFPLFASCSDDGTIQVFHGMVYQDMMQNPLIVPLKILRGHETVGPLGVLDCVFHPTQPWLFSAGADKTVRLWT</sequence>
<gene>
    <name evidence="1" type="primary">ERB1</name>
    <name evidence="1" type="ORF">EV182_001852</name>
</gene>
<protein>
    <submittedName>
        <fullName evidence="1">Ribosome biogenesis protein erb1</fullName>
    </submittedName>
</protein>
<proteinExistence type="predicted"/>
<evidence type="ECO:0000313" key="2">
    <source>
        <dbReference type="Proteomes" id="UP001145114"/>
    </source>
</evidence>
<dbReference type="Proteomes" id="UP001145114">
    <property type="component" value="Unassembled WGS sequence"/>
</dbReference>
<evidence type="ECO:0000313" key="1">
    <source>
        <dbReference type="EMBL" id="KAJ1679535.1"/>
    </source>
</evidence>
<name>A0ACC1HSI8_9FUNG</name>
<dbReference type="EMBL" id="JAMZIH010000322">
    <property type="protein sequence ID" value="KAJ1679535.1"/>
    <property type="molecule type" value="Genomic_DNA"/>
</dbReference>
<comment type="caution">
    <text evidence="1">The sequence shown here is derived from an EMBL/GenBank/DDBJ whole genome shotgun (WGS) entry which is preliminary data.</text>
</comment>
<organism evidence="1 2">
    <name type="scientific">Spiromyces aspiralis</name>
    <dbReference type="NCBI Taxonomy" id="68401"/>
    <lineage>
        <taxon>Eukaryota</taxon>
        <taxon>Fungi</taxon>
        <taxon>Fungi incertae sedis</taxon>
        <taxon>Zoopagomycota</taxon>
        <taxon>Kickxellomycotina</taxon>
        <taxon>Kickxellomycetes</taxon>
        <taxon>Kickxellales</taxon>
        <taxon>Kickxellaceae</taxon>
        <taxon>Spiromyces</taxon>
    </lineage>
</organism>
<keyword evidence="2" id="KW-1185">Reference proteome</keyword>